<feature type="site" description="Could be important to modulate the pK values of the two catalytic cysteine residues" evidence="8">
    <location>
        <position position="152"/>
    </location>
</feature>
<gene>
    <name evidence="8" type="primary">dapF</name>
    <name evidence="10" type="ORF">SAMN04489764_3058</name>
</gene>
<comment type="catalytic activity">
    <reaction evidence="7 8">
        <text>(2S,6S)-2,6-diaminopimelate = meso-2,6-diaminopimelate</text>
        <dbReference type="Rhea" id="RHEA:15393"/>
        <dbReference type="ChEBI" id="CHEBI:57609"/>
        <dbReference type="ChEBI" id="CHEBI:57791"/>
        <dbReference type="EC" id="5.1.1.7"/>
    </reaction>
</comment>
<dbReference type="STRING" id="35622.SAMN04489764_3058"/>
<keyword evidence="11" id="KW-1185">Reference proteome</keyword>
<evidence type="ECO:0000256" key="1">
    <source>
        <dbReference type="ARBA" id="ARBA00005196"/>
    </source>
</evidence>
<evidence type="ECO:0000256" key="9">
    <source>
        <dbReference type="PROSITE-ProRule" id="PRU10125"/>
    </source>
</evidence>
<feature type="binding site" evidence="8">
    <location>
        <position position="8"/>
    </location>
    <ligand>
        <name>substrate</name>
    </ligand>
</feature>
<feature type="binding site" evidence="8">
    <location>
        <begin position="79"/>
        <end position="80"/>
    </location>
    <ligand>
        <name>substrate</name>
    </ligand>
</feature>
<dbReference type="HAMAP" id="MF_00197">
    <property type="entry name" value="DAP_epimerase"/>
    <property type="match status" value="1"/>
</dbReference>
<dbReference type="Proteomes" id="UP000217103">
    <property type="component" value="Unassembled WGS sequence"/>
</dbReference>
<dbReference type="PANTHER" id="PTHR31689:SF0">
    <property type="entry name" value="DIAMINOPIMELATE EPIMERASE"/>
    <property type="match status" value="1"/>
</dbReference>
<accession>A0A1H1FM40</accession>
<name>A0A1H1FM40_9ACTN</name>
<comment type="subcellular location">
    <subcellularLocation>
        <location evidence="8">Cytoplasm</location>
    </subcellularLocation>
</comment>
<comment type="subunit">
    <text evidence="8">Homodimer.</text>
</comment>
<dbReference type="AlphaFoldDB" id="A0A1H1FM40"/>
<keyword evidence="6 8" id="KW-0413">Isomerase</keyword>
<organism evidence="10 11">
    <name type="scientific">Thermostaphylospora chromogena</name>
    <dbReference type="NCBI Taxonomy" id="35622"/>
    <lineage>
        <taxon>Bacteria</taxon>
        <taxon>Bacillati</taxon>
        <taxon>Actinomycetota</taxon>
        <taxon>Actinomycetes</taxon>
        <taxon>Streptosporangiales</taxon>
        <taxon>Thermomonosporaceae</taxon>
        <taxon>Thermostaphylospora</taxon>
    </lineage>
</organism>
<evidence type="ECO:0000256" key="8">
    <source>
        <dbReference type="HAMAP-Rule" id="MF_00197"/>
    </source>
</evidence>
<feature type="active site" description="Proton acceptor" evidence="8">
    <location>
        <position position="209"/>
    </location>
</feature>
<dbReference type="PROSITE" id="PS01326">
    <property type="entry name" value="DAP_EPIMERASE"/>
    <property type="match status" value="1"/>
</dbReference>
<feature type="binding site" evidence="8">
    <location>
        <position position="182"/>
    </location>
    <ligand>
        <name>substrate</name>
    </ligand>
</feature>
<dbReference type="InterPro" id="IPR018510">
    <property type="entry name" value="DAP_epimerase_AS"/>
</dbReference>
<dbReference type="NCBIfam" id="TIGR00652">
    <property type="entry name" value="DapF"/>
    <property type="match status" value="1"/>
</dbReference>
<comment type="function">
    <text evidence="8">Catalyzes the stereoinversion of LL-2,6-diaminopimelate (L,L-DAP) to meso-diaminopimelate (meso-DAP), a precursor of L-lysine and an essential component of the bacterial peptidoglycan.</text>
</comment>
<evidence type="ECO:0000256" key="2">
    <source>
        <dbReference type="ARBA" id="ARBA00010219"/>
    </source>
</evidence>
<feature type="active site" evidence="9">
    <location>
        <position position="78"/>
    </location>
</feature>
<feature type="site" description="Could be important to modulate the pK values of the two catalytic cysteine residues" evidence="8">
    <location>
        <position position="200"/>
    </location>
</feature>
<evidence type="ECO:0000313" key="11">
    <source>
        <dbReference type="Proteomes" id="UP000217103"/>
    </source>
</evidence>
<keyword evidence="5 8" id="KW-0457">Lysine biosynthesis</keyword>
<feature type="active site" description="Proton donor" evidence="8">
    <location>
        <position position="78"/>
    </location>
</feature>
<dbReference type="SUPFAM" id="SSF54506">
    <property type="entry name" value="Diaminopimelate epimerase-like"/>
    <property type="match status" value="2"/>
</dbReference>
<dbReference type="EMBL" id="FNKK01000002">
    <property type="protein sequence ID" value="SDR01954.1"/>
    <property type="molecule type" value="Genomic_DNA"/>
</dbReference>
<reference evidence="10 11" key="1">
    <citation type="submission" date="2016-10" db="EMBL/GenBank/DDBJ databases">
        <authorList>
            <person name="de Groot N.N."/>
        </authorList>
    </citation>
    <scope>NUCLEOTIDE SEQUENCE [LARGE SCALE GENOMIC DNA]</scope>
    <source>
        <strain evidence="10 11">DSM 43794</strain>
    </source>
</reference>
<dbReference type="GO" id="GO:0005829">
    <property type="term" value="C:cytosol"/>
    <property type="evidence" value="ECO:0007669"/>
    <property type="project" value="TreeGrafter"/>
</dbReference>
<dbReference type="Gene3D" id="3.10.310.10">
    <property type="entry name" value="Diaminopimelate Epimerase, Chain A, domain 1"/>
    <property type="match status" value="2"/>
</dbReference>
<dbReference type="InterPro" id="IPR001653">
    <property type="entry name" value="DAP_epimerase_DapF"/>
</dbReference>
<comment type="caution">
    <text evidence="8">Lacks conserved residue(s) required for the propagation of feature annotation.</text>
</comment>
<evidence type="ECO:0000256" key="6">
    <source>
        <dbReference type="ARBA" id="ARBA00023235"/>
    </source>
</evidence>
<dbReference type="PANTHER" id="PTHR31689">
    <property type="entry name" value="DIAMINOPIMELATE EPIMERASE, CHLOROPLASTIC"/>
    <property type="match status" value="1"/>
</dbReference>
<comment type="pathway">
    <text evidence="1 8">Amino-acid biosynthesis; L-lysine biosynthesis via DAP pathway; DL-2,6-diaminopimelate from LL-2,6-diaminopimelate: step 1/1.</text>
</comment>
<proteinExistence type="inferred from homology"/>
<dbReference type="Pfam" id="PF01678">
    <property type="entry name" value="DAP_epimerase"/>
    <property type="match status" value="2"/>
</dbReference>
<evidence type="ECO:0000256" key="3">
    <source>
        <dbReference type="ARBA" id="ARBA00013080"/>
    </source>
</evidence>
<dbReference type="EC" id="5.1.1.7" evidence="3 8"/>
<feature type="binding site" evidence="8">
    <location>
        <position position="150"/>
    </location>
    <ligand>
        <name>substrate</name>
    </ligand>
</feature>
<evidence type="ECO:0000256" key="7">
    <source>
        <dbReference type="ARBA" id="ARBA00051712"/>
    </source>
</evidence>
<evidence type="ECO:0000256" key="4">
    <source>
        <dbReference type="ARBA" id="ARBA00022605"/>
    </source>
</evidence>
<feature type="binding site" evidence="8">
    <location>
        <begin position="210"/>
        <end position="211"/>
    </location>
    <ligand>
        <name>substrate</name>
    </ligand>
</feature>
<dbReference type="GO" id="GO:0009089">
    <property type="term" value="P:lysine biosynthetic process via diaminopimelate"/>
    <property type="evidence" value="ECO:0007669"/>
    <property type="project" value="UniProtKB-UniRule"/>
</dbReference>
<keyword evidence="4 8" id="KW-0028">Amino-acid biosynthesis</keyword>
<comment type="similarity">
    <text evidence="2 8">Belongs to the diaminopimelate epimerase family.</text>
</comment>
<dbReference type="GO" id="GO:0008837">
    <property type="term" value="F:diaminopimelate epimerase activity"/>
    <property type="evidence" value="ECO:0007669"/>
    <property type="project" value="UniProtKB-UniRule"/>
</dbReference>
<dbReference type="UniPathway" id="UPA00034">
    <property type="reaction ID" value="UER00025"/>
</dbReference>
<feature type="binding site" evidence="8">
    <location>
        <position position="69"/>
    </location>
    <ligand>
        <name>substrate</name>
    </ligand>
</feature>
<protein>
    <recommendedName>
        <fullName evidence="3 8">Diaminopimelate epimerase</fullName>
        <shortName evidence="8">DAP epimerase</shortName>
        <ecNumber evidence="3 8">5.1.1.7</ecNumber>
    </recommendedName>
    <alternativeName>
        <fullName evidence="8">PLP-independent amino acid racemase</fullName>
    </alternativeName>
</protein>
<sequence>MKGHGTENDFVILPDPDNELDLSASIVETLCERRRGIGADGVLHVVRTKTVPEAAAMADEAEWFMDYRNADGGLAEMCGNGVRVFARYLVDAGLAEPGELPIATRGGVRRVRLAREGDVTVDMGPARILGESVATLGGNEYSGLHVEVGNPHLACVIGDPVGQVDLSHQPGFDTSRFPQGVNVELVNPVGPRRAVMRVYERGSGETRSCGTGAVASAVAAAHLAGETTGTWTVEVPGGALTVELGEETTYLSGPAVLVASGEWLLA</sequence>
<feature type="binding site" evidence="8">
    <location>
        <begin position="200"/>
        <end position="201"/>
    </location>
    <ligand>
        <name>substrate</name>
    </ligand>
</feature>
<keyword evidence="8" id="KW-0963">Cytoplasm</keyword>
<evidence type="ECO:0000256" key="5">
    <source>
        <dbReference type="ARBA" id="ARBA00023154"/>
    </source>
</evidence>
<evidence type="ECO:0000313" key="10">
    <source>
        <dbReference type="EMBL" id="SDR01954.1"/>
    </source>
</evidence>